<keyword evidence="2" id="KW-1185">Reference proteome</keyword>
<sequence>MEAELIALATSGATTLITLMISDAWTQVKGRLTHMLGRGDDEEGNLLQELESSRAALLYALASGDDTRVATIEAEWRTRLLPLLRRDPSLVEELQNLPAPSAGTVYNHISGRVRSGLVIQAGRIEGSTFHAPPDGRTGGTMGD</sequence>
<evidence type="ECO:0008006" key="3">
    <source>
        <dbReference type="Google" id="ProtNLM"/>
    </source>
</evidence>
<dbReference type="EMBL" id="JBHMBW010000002">
    <property type="protein sequence ID" value="MFB9622031.1"/>
    <property type="molecule type" value="Genomic_DNA"/>
</dbReference>
<reference evidence="1 2" key="1">
    <citation type="submission" date="2024-09" db="EMBL/GenBank/DDBJ databases">
        <authorList>
            <person name="Sun Q."/>
            <person name="Mori K."/>
        </authorList>
    </citation>
    <scope>NUCLEOTIDE SEQUENCE [LARGE SCALE GENOMIC DNA]</scope>
    <source>
        <strain evidence="1 2">JCM 3143</strain>
    </source>
</reference>
<comment type="caution">
    <text evidence="1">The sequence shown here is derived from an EMBL/GenBank/DDBJ whole genome shotgun (WGS) entry which is preliminary data.</text>
</comment>
<organism evidence="1 2">
    <name type="scientific">Nonomuraea helvata</name>
    <dbReference type="NCBI Taxonomy" id="37484"/>
    <lineage>
        <taxon>Bacteria</taxon>
        <taxon>Bacillati</taxon>
        <taxon>Actinomycetota</taxon>
        <taxon>Actinomycetes</taxon>
        <taxon>Streptosporangiales</taxon>
        <taxon>Streptosporangiaceae</taxon>
        <taxon>Nonomuraea</taxon>
    </lineage>
</organism>
<protein>
    <recommendedName>
        <fullName evidence="3">ArsR family transcriptional regulator</fullName>
    </recommendedName>
</protein>
<dbReference type="RefSeq" id="WP_345001969.1">
    <property type="nucleotide sequence ID" value="NZ_BAAAXV010000009.1"/>
</dbReference>
<proteinExistence type="predicted"/>
<gene>
    <name evidence="1" type="ORF">ACFFSA_02970</name>
</gene>
<accession>A0ABV5RUI9</accession>
<dbReference type="Proteomes" id="UP001589532">
    <property type="component" value="Unassembled WGS sequence"/>
</dbReference>
<evidence type="ECO:0000313" key="1">
    <source>
        <dbReference type="EMBL" id="MFB9622031.1"/>
    </source>
</evidence>
<name>A0ABV5RUI9_9ACTN</name>
<evidence type="ECO:0000313" key="2">
    <source>
        <dbReference type="Proteomes" id="UP001589532"/>
    </source>
</evidence>